<dbReference type="InterPro" id="IPR001611">
    <property type="entry name" value="Leu-rich_rpt"/>
</dbReference>
<evidence type="ECO:0000313" key="2">
    <source>
        <dbReference type="Proteomes" id="UP000076408"/>
    </source>
</evidence>
<dbReference type="PANTHER" id="PTHR45712:SF22">
    <property type="entry name" value="INSULIN-LIKE GROWTH FACTOR-BINDING PROTEIN COMPLEX ACID LABILE SUBUNIT"/>
    <property type="match status" value="1"/>
</dbReference>
<dbReference type="VEuPathDB" id="VectorBase:ASTEI05251"/>
<dbReference type="SUPFAM" id="SSF52058">
    <property type="entry name" value="L domain-like"/>
    <property type="match status" value="2"/>
</dbReference>
<dbReference type="EnsemblMetazoa" id="ASTEI05251-RA">
    <property type="protein sequence ID" value="ASTEI05251-PA"/>
    <property type="gene ID" value="ASTEI05251"/>
</dbReference>
<reference evidence="2" key="1">
    <citation type="journal article" date="2014" name="Genome Biol.">
        <title>Genome analysis of a major urban malaria vector mosquito, Anopheles stephensi.</title>
        <authorList>
            <person name="Jiang X."/>
            <person name="Peery A."/>
            <person name="Hall A.B."/>
            <person name="Sharma A."/>
            <person name="Chen X.G."/>
            <person name="Waterhouse R.M."/>
            <person name="Komissarov A."/>
            <person name="Riehle M.M."/>
            <person name="Shouche Y."/>
            <person name="Sharakhova M.V."/>
            <person name="Lawson D."/>
            <person name="Pakpour N."/>
            <person name="Arensburger P."/>
            <person name="Davidson V.L."/>
            <person name="Eiglmeier K."/>
            <person name="Emrich S."/>
            <person name="George P."/>
            <person name="Kennedy R.C."/>
            <person name="Mane S.P."/>
            <person name="Maslen G."/>
            <person name="Oringanje C."/>
            <person name="Qi Y."/>
            <person name="Settlage R."/>
            <person name="Tojo M."/>
            <person name="Tubio J.M."/>
            <person name="Unger M.F."/>
            <person name="Wang B."/>
            <person name="Vernick K.D."/>
            <person name="Ribeiro J.M."/>
            <person name="James A.A."/>
            <person name="Michel K."/>
            <person name="Riehle M.A."/>
            <person name="Luckhart S."/>
            <person name="Sharakhov I.V."/>
            <person name="Tu Z."/>
        </authorList>
    </citation>
    <scope>NUCLEOTIDE SEQUENCE [LARGE SCALE GENOMIC DNA]</scope>
    <source>
        <strain evidence="2">Indian</strain>
    </source>
</reference>
<dbReference type="GO" id="GO:0005615">
    <property type="term" value="C:extracellular space"/>
    <property type="evidence" value="ECO:0007669"/>
    <property type="project" value="TreeGrafter"/>
</dbReference>
<sequence>MQNTGALFFDFKPNDSITGVLVKNARLSIISITLGDLPSLEYIILEATDIQAMEVSLFCPFRCLKLVRVSHGKLNTISGTGTNVHQCSLESLKLHHNSLTAVNLNLFAPFTSLTLFDLSHNKIEVLSGRLTSPFLTSLLLNNNRLKVLNLCPWNVVRHLNVFSIAHNNITRMPPCLDRFPNVTHLSMQFNQIDTMEVEQLARLPNLTSINLSFNNIATIPVDEHLYPQNLKQIDLGGNLIKNDTVPSSHIAAELCSTVACFVDSLIINDSPNVHKVHVPSTCNISVVDLHYTGLQYLHFEQNDSITSVLVRKNRLRIVPATLALLPNVRYVMLDSTEFEAIDLNLFYPLRHLKILDVGNAKIKYVRGTSRTVSTCPLEILKLRHNSLTIVNLNLFAPFTLLTLLDLSHNKIEVLAGRLSNPILASLLLNNNRLKALDLCTWSTLRHLDAVSIAHNNVSRTPTCLNRFRNVTHISMQFNQIDSIEVAQLLQLPNLTSLNLSNNNITSFPVSEHQYPQALRQLDLYGNPISNPFNETMR</sequence>
<name>A0A182Y9W5_ANOST</name>
<dbReference type="Pfam" id="PF13855">
    <property type="entry name" value="LRR_8"/>
    <property type="match status" value="2"/>
</dbReference>
<proteinExistence type="predicted"/>
<reference evidence="1" key="2">
    <citation type="submission" date="2020-05" db="UniProtKB">
        <authorList>
            <consortium name="EnsemblMetazoa"/>
        </authorList>
    </citation>
    <scope>IDENTIFICATION</scope>
    <source>
        <strain evidence="1">Indian</strain>
    </source>
</reference>
<dbReference type="InterPro" id="IPR032675">
    <property type="entry name" value="LRR_dom_sf"/>
</dbReference>
<dbReference type="SMART" id="SM00369">
    <property type="entry name" value="LRR_TYP"/>
    <property type="match status" value="10"/>
</dbReference>
<accession>A0A182Y9W5</accession>
<dbReference type="PANTHER" id="PTHR45712">
    <property type="entry name" value="AGAP008170-PA"/>
    <property type="match status" value="1"/>
</dbReference>
<dbReference type="PROSITE" id="PS51450">
    <property type="entry name" value="LRR"/>
    <property type="match status" value="2"/>
</dbReference>
<dbReference type="PRINTS" id="PR00019">
    <property type="entry name" value="LEURICHRPT"/>
</dbReference>
<dbReference type="InterPro" id="IPR050333">
    <property type="entry name" value="SLRP"/>
</dbReference>
<dbReference type="Proteomes" id="UP000076408">
    <property type="component" value="Unassembled WGS sequence"/>
</dbReference>
<dbReference type="AlphaFoldDB" id="A0A182Y9W5"/>
<evidence type="ECO:0000313" key="1">
    <source>
        <dbReference type="EnsemblMetazoa" id="ASTEI05251-PA"/>
    </source>
</evidence>
<dbReference type="Gene3D" id="3.80.10.10">
    <property type="entry name" value="Ribonuclease Inhibitor"/>
    <property type="match status" value="4"/>
</dbReference>
<organism evidence="1 2">
    <name type="scientific">Anopheles stephensi</name>
    <name type="common">Indo-Pakistan malaria mosquito</name>
    <dbReference type="NCBI Taxonomy" id="30069"/>
    <lineage>
        <taxon>Eukaryota</taxon>
        <taxon>Metazoa</taxon>
        <taxon>Ecdysozoa</taxon>
        <taxon>Arthropoda</taxon>
        <taxon>Hexapoda</taxon>
        <taxon>Insecta</taxon>
        <taxon>Pterygota</taxon>
        <taxon>Neoptera</taxon>
        <taxon>Endopterygota</taxon>
        <taxon>Diptera</taxon>
        <taxon>Nematocera</taxon>
        <taxon>Culicoidea</taxon>
        <taxon>Culicidae</taxon>
        <taxon>Anophelinae</taxon>
        <taxon>Anopheles</taxon>
    </lineage>
</organism>
<dbReference type="VEuPathDB" id="VectorBase:ASTEI20_033687"/>
<dbReference type="VEuPathDB" id="VectorBase:ASTE001466"/>
<dbReference type="SMART" id="SM00365">
    <property type="entry name" value="LRR_SD22"/>
    <property type="match status" value="7"/>
</dbReference>
<dbReference type="STRING" id="30069.A0A182Y9W5"/>
<dbReference type="OMA" id="MQFNQID"/>
<dbReference type="InterPro" id="IPR003591">
    <property type="entry name" value="Leu-rich_rpt_typical-subtyp"/>
</dbReference>
<keyword evidence="2" id="KW-1185">Reference proteome</keyword>
<protein>
    <submittedName>
        <fullName evidence="1">Uncharacterized protein</fullName>
    </submittedName>
</protein>
<dbReference type="VEuPathDB" id="VectorBase:ASTEI20_034039"/>